<dbReference type="GO" id="GO:0009277">
    <property type="term" value="C:fungal-type cell wall"/>
    <property type="evidence" value="ECO:0007669"/>
    <property type="project" value="TreeGrafter"/>
</dbReference>
<dbReference type="PROSITE" id="PS00587">
    <property type="entry name" value="GLYCOSYL_HYDROL_F17"/>
    <property type="match status" value="1"/>
</dbReference>
<name>A0A9N9G7N0_9GLOM</name>
<accession>A0A9N9G7N0</accession>
<keyword evidence="6" id="KW-1003">Cell membrane</keyword>
<dbReference type="Gene3D" id="3.20.20.80">
    <property type="entry name" value="Glycosidases"/>
    <property type="match status" value="2"/>
</dbReference>
<dbReference type="Pfam" id="PF00332">
    <property type="entry name" value="Glyco_hydro_17"/>
    <property type="match status" value="1"/>
</dbReference>
<evidence type="ECO:0000256" key="11">
    <source>
        <dbReference type="ARBA" id="ARBA00023136"/>
    </source>
</evidence>
<evidence type="ECO:0000256" key="8">
    <source>
        <dbReference type="ARBA" id="ARBA00022525"/>
    </source>
</evidence>
<dbReference type="GO" id="GO:0071555">
    <property type="term" value="P:cell wall organization"/>
    <property type="evidence" value="ECO:0007669"/>
    <property type="project" value="UniProtKB-KW"/>
</dbReference>
<keyword evidence="11 21" id="KW-0472">Membrane</keyword>
<keyword evidence="23" id="KW-1185">Reference proteome</keyword>
<keyword evidence="7" id="KW-0134">Cell wall</keyword>
<dbReference type="PANTHER" id="PTHR16631">
    <property type="entry name" value="GLUCAN 1,3-BETA-GLUCOSIDASE"/>
    <property type="match status" value="1"/>
</dbReference>
<evidence type="ECO:0000256" key="5">
    <source>
        <dbReference type="ARBA" id="ARBA00012780"/>
    </source>
</evidence>
<evidence type="ECO:0000256" key="18">
    <source>
        <dbReference type="ARBA" id="ARBA00043078"/>
    </source>
</evidence>
<organism evidence="22 23">
    <name type="scientific">Dentiscutata erythropus</name>
    <dbReference type="NCBI Taxonomy" id="1348616"/>
    <lineage>
        <taxon>Eukaryota</taxon>
        <taxon>Fungi</taxon>
        <taxon>Fungi incertae sedis</taxon>
        <taxon>Mucoromycota</taxon>
        <taxon>Glomeromycotina</taxon>
        <taxon>Glomeromycetes</taxon>
        <taxon>Diversisporales</taxon>
        <taxon>Gigasporaceae</taxon>
        <taxon>Dentiscutata</taxon>
    </lineage>
</organism>
<dbReference type="InterPro" id="IPR050732">
    <property type="entry name" value="Beta-glucan_modifiers"/>
</dbReference>
<dbReference type="GO" id="GO:0005576">
    <property type="term" value="C:extracellular region"/>
    <property type="evidence" value="ECO:0007669"/>
    <property type="project" value="TreeGrafter"/>
</dbReference>
<dbReference type="InterPro" id="IPR017853">
    <property type="entry name" value="GH"/>
</dbReference>
<dbReference type="SUPFAM" id="SSF51445">
    <property type="entry name" value="(Trans)glycosidases"/>
    <property type="match status" value="1"/>
</dbReference>
<evidence type="ECO:0000256" key="10">
    <source>
        <dbReference type="ARBA" id="ARBA00022801"/>
    </source>
</evidence>
<reference evidence="22" key="1">
    <citation type="submission" date="2021-06" db="EMBL/GenBank/DDBJ databases">
        <authorList>
            <person name="Kallberg Y."/>
            <person name="Tangrot J."/>
            <person name="Rosling A."/>
        </authorList>
    </citation>
    <scope>NUCLEOTIDE SEQUENCE</scope>
    <source>
        <strain evidence="22">MA453B</strain>
    </source>
</reference>
<keyword evidence="9" id="KW-0732">Signal</keyword>
<comment type="similarity">
    <text evidence="4 19">Belongs to the glycosyl hydrolase 17 family.</text>
</comment>
<dbReference type="EC" id="3.2.1.39" evidence="5"/>
<comment type="catalytic activity">
    <reaction evidence="1">
        <text>Hydrolysis of (1-&gt;3)-beta-D-glucosidic linkages in (1-&gt;3)-beta-D-glucans.</text>
        <dbReference type="EC" id="3.2.1.39"/>
    </reaction>
</comment>
<evidence type="ECO:0000256" key="7">
    <source>
        <dbReference type="ARBA" id="ARBA00022512"/>
    </source>
</evidence>
<dbReference type="AlphaFoldDB" id="A0A9N9G7N0"/>
<keyword evidence="8" id="KW-0964">Secreted</keyword>
<evidence type="ECO:0000256" key="9">
    <source>
        <dbReference type="ARBA" id="ARBA00022729"/>
    </source>
</evidence>
<dbReference type="InterPro" id="IPR000490">
    <property type="entry name" value="Glyco_hydro_17"/>
</dbReference>
<evidence type="ECO:0000256" key="14">
    <source>
        <dbReference type="ARBA" id="ARBA00023316"/>
    </source>
</evidence>
<evidence type="ECO:0000256" key="17">
    <source>
        <dbReference type="ARBA" id="ARBA00042373"/>
    </source>
</evidence>
<keyword evidence="13" id="KW-0119">Carbohydrate metabolism</keyword>
<dbReference type="GO" id="GO:0009986">
    <property type="term" value="C:cell surface"/>
    <property type="evidence" value="ECO:0007669"/>
    <property type="project" value="TreeGrafter"/>
</dbReference>
<dbReference type="GO" id="GO:0005886">
    <property type="term" value="C:plasma membrane"/>
    <property type="evidence" value="ECO:0007669"/>
    <property type="project" value="UniProtKB-SubCell"/>
</dbReference>
<keyword evidence="10 20" id="KW-0378">Hydrolase</keyword>
<evidence type="ECO:0000256" key="4">
    <source>
        <dbReference type="ARBA" id="ARBA00008773"/>
    </source>
</evidence>
<evidence type="ECO:0000256" key="1">
    <source>
        <dbReference type="ARBA" id="ARBA00000382"/>
    </source>
</evidence>
<dbReference type="GO" id="GO:0000272">
    <property type="term" value="P:polysaccharide catabolic process"/>
    <property type="evidence" value="ECO:0007669"/>
    <property type="project" value="UniProtKB-KW"/>
</dbReference>
<feature type="transmembrane region" description="Helical" evidence="21">
    <location>
        <begin position="21"/>
        <end position="42"/>
    </location>
</feature>
<protein>
    <recommendedName>
        <fullName evidence="5">glucan endo-1,3-beta-D-glucosidase</fullName>
        <ecNumber evidence="5">3.2.1.39</ecNumber>
    </recommendedName>
    <alternativeName>
        <fullName evidence="18">Endo-1,3-beta-glucanase btgC</fullName>
    </alternativeName>
    <alternativeName>
        <fullName evidence="17">Laminarinase btgC</fullName>
    </alternativeName>
</protein>
<sequence>MVDPNISDWLRSQQQSSRKHRIKVTIIGIVILAVVIGSVTYLSKNSNNYSHSGKNGNNTEYYTWDKKPVNLTIIPNSLYKKIFYGINYGPVNASYPWCSNTLGDVIEDVKMISQLTNRIRLYGMDCNMADYTMEAIVKLKLNMTIVPTIWVDDNDTTYQRQSDSLFNLIKKYGEDKIDGISVGNEGTFIFRKDIPTKTLYDRISDVRTKINSMGFNKKMPVFTSDLGSNVDDAFIAAVDIVWANVHPFFGGINVNTSASWTFKFFDEFVVTPAKAVNKDAIISEVGWPTAGASQGSAVPTVSNLQTFLNTFICSSNSKGLKYYFFETFDTPWKTAKWTTLEGSWGLFHPNRTMKHPIILPDCVL</sequence>
<evidence type="ECO:0000256" key="3">
    <source>
        <dbReference type="ARBA" id="ARBA00004401"/>
    </source>
</evidence>
<evidence type="ECO:0000313" key="22">
    <source>
        <dbReference type="EMBL" id="CAG8587162.1"/>
    </source>
</evidence>
<keyword evidence="21" id="KW-0812">Transmembrane</keyword>
<keyword evidence="14" id="KW-0961">Cell wall biogenesis/degradation</keyword>
<keyword evidence="21" id="KW-1133">Transmembrane helix</keyword>
<evidence type="ECO:0000256" key="19">
    <source>
        <dbReference type="RuleBase" id="RU004335"/>
    </source>
</evidence>
<evidence type="ECO:0000256" key="13">
    <source>
        <dbReference type="ARBA" id="ARBA00023277"/>
    </source>
</evidence>
<dbReference type="Proteomes" id="UP000789405">
    <property type="component" value="Unassembled WGS sequence"/>
</dbReference>
<evidence type="ECO:0000256" key="21">
    <source>
        <dbReference type="SAM" id="Phobius"/>
    </source>
</evidence>
<keyword evidence="12" id="KW-0325">Glycoprotein</keyword>
<dbReference type="OrthoDB" id="77201at2759"/>
<evidence type="ECO:0000313" key="23">
    <source>
        <dbReference type="Proteomes" id="UP000789405"/>
    </source>
</evidence>
<gene>
    <name evidence="22" type="ORF">DERYTH_LOCUS6982</name>
</gene>
<evidence type="ECO:0000256" key="15">
    <source>
        <dbReference type="ARBA" id="ARBA00023326"/>
    </source>
</evidence>
<keyword evidence="20" id="KW-0326">Glycosidase</keyword>
<keyword evidence="15" id="KW-0624">Polysaccharide degradation</keyword>
<evidence type="ECO:0000256" key="20">
    <source>
        <dbReference type="RuleBase" id="RU004336"/>
    </source>
</evidence>
<evidence type="ECO:0000256" key="2">
    <source>
        <dbReference type="ARBA" id="ARBA00004191"/>
    </source>
</evidence>
<dbReference type="EMBL" id="CAJVPY010003273">
    <property type="protein sequence ID" value="CAG8587162.1"/>
    <property type="molecule type" value="Genomic_DNA"/>
</dbReference>
<proteinExistence type="inferred from homology"/>
<comment type="caution">
    <text evidence="22">The sequence shown here is derived from an EMBL/GenBank/DDBJ whole genome shotgun (WGS) entry which is preliminary data.</text>
</comment>
<comment type="subcellular location">
    <subcellularLocation>
        <location evidence="3">Cell membrane</location>
        <topology evidence="3">Single-pass type II membrane protein</topology>
    </subcellularLocation>
    <subcellularLocation>
        <location evidence="2">Secreted</location>
        <location evidence="2">Cell wall</location>
    </subcellularLocation>
</comment>
<comment type="function">
    <text evidence="16">Glucanases play a role in cell expansion during growth, in cell-cell fusion during mating, and in spore release during sporulation. This enzyme may be involved in beta-glucan degradation. Active on laminarin and lichenan.</text>
</comment>
<dbReference type="PANTHER" id="PTHR16631:SF17">
    <property type="entry name" value="GLUCAN ENDO-1,3-BETA-GLUCOSIDASE BTGC"/>
    <property type="match status" value="1"/>
</dbReference>
<dbReference type="GO" id="GO:0042973">
    <property type="term" value="F:glucan endo-1,3-beta-D-glucosidase activity"/>
    <property type="evidence" value="ECO:0007669"/>
    <property type="project" value="UniProtKB-EC"/>
</dbReference>
<evidence type="ECO:0000256" key="6">
    <source>
        <dbReference type="ARBA" id="ARBA00022475"/>
    </source>
</evidence>
<evidence type="ECO:0000256" key="16">
    <source>
        <dbReference type="ARBA" id="ARBA00037649"/>
    </source>
</evidence>
<evidence type="ECO:0000256" key="12">
    <source>
        <dbReference type="ARBA" id="ARBA00023180"/>
    </source>
</evidence>